<dbReference type="PROSITE" id="PS52016">
    <property type="entry name" value="TONB_DEPENDENT_REC_3"/>
    <property type="match status" value="1"/>
</dbReference>
<dbReference type="PANTHER" id="PTHR30069:SF29">
    <property type="entry name" value="HEMOGLOBIN AND HEMOGLOBIN-HAPTOGLOBIN-BINDING PROTEIN 1-RELATED"/>
    <property type="match status" value="1"/>
</dbReference>
<keyword evidence="3 8" id="KW-1134">Transmembrane beta strand</keyword>
<keyword evidence="5 9" id="KW-0732">Signal</keyword>
<keyword evidence="12" id="KW-1185">Reference proteome</keyword>
<keyword evidence="11" id="KW-0675">Receptor</keyword>
<dbReference type="SUPFAM" id="SSF49464">
    <property type="entry name" value="Carboxypeptidase regulatory domain-like"/>
    <property type="match status" value="1"/>
</dbReference>
<evidence type="ECO:0000256" key="9">
    <source>
        <dbReference type="SAM" id="SignalP"/>
    </source>
</evidence>
<comment type="similarity">
    <text evidence="8">Belongs to the TonB-dependent receptor family.</text>
</comment>
<dbReference type="PANTHER" id="PTHR30069">
    <property type="entry name" value="TONB-DEPENDENT OUTER MEMBRANE RECEPTOR"/>
    <property type="match status" value="1"/>
</dbReference>
<evidence type="ECO:0000256" key="1">
    <source>
        <dbReference type="ARBA" id="ARBA00004571"/>
    </source>
</evidence>
<keyword evidence="2 8" id="KW-0813">Transport</keyword>
<evidence type="ECO:0000313" key="12">
    <source>
        <dbReference type="Proteomes" id="UP001209317"/>
    </source>
</evidence>
<dbReference type="GO" id="GO:0009279">
    <property type="term" value="C:cell outer membrane"/>
    <property type="evidence" value="ECO:0007669"/>
    <property type="project" value="UniProtKB-SubCell"/>
</dbReference>
<dbReference type="Gene3D" id="2.170.130.10">
    <property type="entry name" value="TonB-dependent receptor, plug domain"/>
    <property type="match status" value="1"/>
</dbReference>
<evidence type="ECO:0000256" key="2">
    <source>
        <dbReference type="ARBA" id="ARBA00022448"/>
    </source>
</evidence>
<reference evidence="11" key="1">
    <citation type="submission" date="2022-10" db="EMBL/GenBank/DDBJ databases">
        <authorList>
            <person name="Kim H.S."/>
            <person name="Kim J.-S."/>
            <person name="Suh M.K."/>
            <person name="Eom M.K."/>
            <person name="Lee J.-S."/>
        </authorList>
    </citation>
    <scope>NUCLEOTIDE SEQUENCE</scope>
    <source>
        <strain evidence="11">LIP-5</strain>
    </source>
</reference>
<evidence type="ECO:0000256" key="4">
    <source>
        <dbReference type="ARBA" id="ARBA00022692"/>
    </source>
</evidence>
<keyword evidence="4 8" id="KW-0812">Transmembrane</keyword>
<dbReference type="InterPro" id="IPR008969">
    <property type="entry name" value="CarboxyPept-like_regulatory"/>
</dbReference>
<keyword evidence="7 8" id="KW-0998">Cell outer membrane</keyword>
<dbReference type="InterPro" id="IPR039426">
    <property type="entry name" value="TonB-dep_rcpt-like"/>
</dbReference>
<dbReference type="GO" id="GO:0044718">
    <property type="term" value="P:siderophore transmembrane transport"/>
    <property type="evidence" value="ECO:0007669"/>
    <property type="project" value="TreeGrafter"/>
</dbReference>
<dbReference type="Pfam" id="PF13715">
    <property type="entry name" value="CarbopepD_reg_2"/>
    <property type="match status" value="1"/>
</dbReference>
<evidence type="ECO:0000256" key="5">
    <source>
        <dbReference type="ARBA" id="ARBA00022729"/>
    </source>
</evidence>
<feature type="domain" description="TonB-dependent receptor plug" evidence="10">
    <location>
        <begin position="117"/>
        <end position="216"/>
    </location>
</feature>
<dbReference type="Gene3D" id="2.40.170.20">
    <property type="entry name" value="TonB-dependent receptor, beta-barrel domain"/>
    <property type="match status" value="1"/>
</dbReference>
<dbReference type="RefSeq" id="WP_263037748.1">
    <property type="nucleotide sequence ID" value="NZ_JAOTPL010000008.1"/>
</dbReference>
<dbReference type="Gene3D" id="2.60.40.1120">
    <property type="entry name" value="Carboxypeptidase-like, regulatory domain"/>
    <property type="match status" value="1"/>
</dbReference>
<dbReference type="Pfam" id="PF07715">
    <property type="entry name" value="Plug"/>
    <property type="match status" value="1"/>
</dbReference>
<sequence length="773" mass="87195">MKFYLTFLFLTITYLATAQQFVVSGTIKSKESGETIIGATVASGRQQTVSNDYGFYSLSLSSGVHEIVYRSLGKESASQSITLLKDTIINIELSDASATELDEVVVTTNTNARSLRSPQMSVEKLSTEEIKNIPVLLGEKDLLKTLQLLPGIKSAGEGNSGFFVRGGSSDQNLIVLDEATVYNAAHLLGFFSVFNSDAIKDVSVYKGSMPAQYGGRLSSVVDLRMNDGNNRKFAATGGIGLISSRLTLEGPIQKEKSSFLVSGRRTYADMFLKLSKDSALNNNQLYFYDLNTKTNFTLGKKDKLFISGYFGKDNFTINNAFGINWGNATGTLRWNHIFNNKLFSNTSFIYSNYNYEILINPTIPEGLSIISKIKDINLKQDFQWNINQRNNLRFGFNLIHHTIHPGEVTPNSPSGSINPKKLEDRYAYENAIYFNNNWKASDRLNLSYGLRFNAFTAIGAGQFYNVNTNGEITDTLQFGKGEVVKNYFNPEPRIAASFLLNNSSSLKFGYVRNVQNLHLISNSTSTNPTDKWVASNNFIRPEISDQFSLGYYKDLFNATYELNIESYYKALQNQIDYRNGSNITNSLDPIEQSLLFGIGRTYGLETLLKKKTGRLTGWISYTLSKSEKKIDQINNHQWYNARQDRTHDLAIVATYELNKRWTLAGTWIYYTGDAVTFPVGKYSINGITAYYYTDRNSQRMPDYHRLDVSVNVLLKKTKKFSSELSFGVYNAYGRENAYTINFRDNKDDPNTVEAVQTSLFRFIPSISYNFKIN</sequence>
<evidence type="ECO:0000256" key="8">
    <source>
        <dbReference type="PROSITE-ProRule" id="PRU01360"/>
    </source>
</evidence>
<dbReference type="AlphaFoldDB" id="A0AAE3IR46"/>
<dbReference type="Proteomes" id="UP001209317">
    <property type="component" value="Unassembled WGS sequence"/>
</dbReference>
<proteinExistence type="inferred from homology"/>
<dbReference type="SUPFAM" id="SSF56935">
    <property type="entry name" value="Porins"/>
    <property type="match status" value="1"/>
</dbReference>
<evidence type="ECO:0000259" key="10">
    <source>
        <dbReference type="Pfam" id="PF07715"/>
    </source>
</evidence>
<evidence type="ECO:0000256" key="7">
    <source>
        <dbReference type="ARBA" id="ARBA00023237"/>
    </source>
</evidence>
<feature type="signal peptide" evidence="9">
    <location>
        <begin position="1"/>
        <end position="18"/>
    </location>
</feature>
<dbReference type="GO" id="GO:0015344">
    <property type="term" value="F:siderophore uptake transmembrane transporter activity"/>
    <property type="evidence" value="ECO:0007669"/>
    <property type="project" value="TreeGrafter"/>
</dbReference>
<name>A0AAE3IR46_9BACT</name>
<accession>A0AAE3IR46</accession>
<evidence type="ECO:0000256" key="3">
    <source>
        <dbReference type="ARBA" id="ARBA00022452"/>
    </source>
</evidence>
<dbReference type="EMBL" id="JAOTPL010000008">
    <property type="protein sequence ID" value="MCU7694262.1"/>
    <property type="molecule type" value="Genomic_DNA"/>
</dbReference>
<protein>
    <submittedName>
        <fullName evidence="11">TonB-dependent receptor</fullName>
    </submittedName>
</protein>
<keyword evidence="6 8" id="KW-0472">Membrane</keyword>
<gene>
    <name evidence="11" type="ORF">OD355_07020</name>
</gene>
<organism evidence="11 12">
    <name type="scientific">Haoranjiania flava</name>
    <dbReference type="NCBI Taxonomy" id="1856322"/>
    <lineage>
        <taxon>Bacteria</taxon>
        <taxon>Pseudomonadati</taxon>
        <taxon>Bacteroidota</taxon>
        <taxon>Chitinophagia</taxon>
        <taxon>Chitinophagales</taxon>
        <taxon>Chitinophagaceae</taxon>
        <taxon>Haoranjiania</taxon>
    </lineage>
</organism>
<comment type="caution">
    <text evidence="11">The sequence shown here is derived from an EMBL/GenBank/DDBJ whole genome shotgun (WGS) entry which is preliminary data.</text>
</comment>
<dbReference type="InterPro" id="IPR036942">
    <property type="entry name" value="Beta-barrel_TonB_sf"/>
</dbReference>
<evidence type="ECO:0000256" key="6">
    <source>
        <dbReference type="ARBA" id="ARBA00023136"/>
    </source>
</evidence>
<feature type="chain" id="PRO_5042028699" evidence="9">
    <location>
        <begin position="19"/>
        <end position="773"/>
    </location>
</feature>
<evidence type="ECO:0000313" key="11">
    <source>
        <dbReference type="EMBL" id="MCU7694262.1"/>
    </source>
</evidence>
<comment type="subcellular location">
    <subcellularLocation>
        <location evidence="1 8">Cell outer membrane</location>
        <topology evidence="1 8">Multi-pass membrane protein</topology>
    </subcellularLocation>
</comment>
<dbReference type="InterPro" id="IPR037066">
    <property type="entry name" value="Plug_dom_sf"/>
</dbReference>
<dbReference type="InterPro" id="IPR012910">
    <property type="entry name" value="Plug_dom"/>
</dbReference>